<keyword evidence="5" id="KW-0411">Iron-sulfur</keyword>
<feature type="domain" description="Elp3/MiaA/NifB-like radical SAM core" evidence="6">
    <location>
        <begin position="253"/>
        <end position="447"/>
    </location>
</feature>
<dbReference type="PANTHER" id="PTHR43409:SF7">
    <property type="entry name" value="BLL1977 PROTEIN"/>
    <property type="match status" value="1"/>
</dbReference>
<proteinExistence type="predicted"/>
<keyword evidence="2" id="KW-0949">S-adenosyl-L-methionine</keyword>
<dbReference type="SFLD" id="SFLDG01082">
    <property type="entry name" value="B12-binding_domain_containing"/>
    <property type="match status" value="1"/>
</dbReference>
<evidence type="ECO:0000256" key="3">
    <source>
        <dbReference type="ARBA" id="ARBA00022723"/>
    </source>
</evidence>
<dbReference type="SUPFAM" id="SSF102114">
    <property type="entry name" value="Radical SAM enzymes"/>
    <property type="match status" value="1"/>
</dbReference>
<dbReference type="AlphaFoldDB" id="A0A850T7R7"/>
<dbReference type="Pfam" id="PF04055">
    <property type="entry name" value="Radical_SAM"/>
    <property type="match status" value="1"/>
</dbReference>
<dbReference type="InterPro" id="IPR007197">
    <property type="entry name" value="rSAM"/>
</dbReference>
<accession>A0A850T7R7</accession>
<dbReference type="InterPro" id="IPR006638">
    <property type="entry name" value="Elp3/MiaA/NifB-like_rSAM"/>
</dbReference>
<dbReference type="Gene3D" id="3.80.30.20">
    <property type="entry name" value="tm_1862 like domain"/>
    <property type="match status" value="1"/>
</dbReference>
<evidence type="ECO:0000256" key="5">
    <source>
        <dbReference type="ARBA" id="ARBA00023014"/>
    </source>
</evidence>
<organism evidence="7 8">
    <name type="scientific">Desulfobacter latus</name>
    <dbReference type="NCBI Taxonomy" id="2292"/>
    <lineage>
        <taxon>Bacteria</taxon>
        <taxon>Pseudomonadati</taxon>
        <taxon>Thermodesulfobacteriota</taxon>
        <taxon>Desulfobacteria</taxon>
        <taxon>Desulfobacterales</taxon>
        <taxon>Desulfobacteraceae</taxon>
        <taxon>Desulfobacter</taxon>
    </lineage>
</organism>
<evidence type="ECO:0000313" key="7">
    <source>
        <dbReference type="EMBL" id="NWH05482.1"/>
    </source>
</evidence>
<name>A0A850T7R7_9BACT</name>
<evidence type="ECO:0000256" key="2">
    <source>
        <dbReference type="ARBA" id="ARBA00022691"/>
    </source>
</evidence>
<keyword evidence="8" id="KW-1185">Reference proteome</keyword>
<comment type="caution">
    <text evidence="7">The sequence shown here is derived from an EMBL/GenBank/DDBJ whole genome shotgun (WGS) entry which is preliminary data.</text>
</comment>
<dbReference type="GO" id="GO:0051536">
    <property type="term" value="F:iron-sulfur cluster binding"/>
    <property type="evidence" value="ECO:0007669"/>
    <property type="project" value="UniProtKB-KW"/>
</dbReference>
<dbReference type="PANTHER" id="PTHR43409">
    <property type="entry name" value="ANAEROBIC MAGNESIUM-PROTOPORPHYRIN IX MONOMETHYL ESTER CYCLASE-RELATED"/>
    <property type="match status" value="1"/>
</dbReference>
<keyword evidence="3" id="KW-0479">Metal-binding</keyword>
<evidence type="ECO:0000256" key="4">
    <source>
        <dbReference type="ARBA" id="ARBA00023004"/>
    </source>
</evidence>
<gene>
    <name evidence="7" type="ORF">HXW94_10860</name>
</gene>
<dbReference type="Proteomes" id="UP000553343">
    <property type="component" value="Unassembled WGS sequence"/>
</dbReference>
<dbReference type="SMART" id="SM00729">
    <property type="entry name" value="Elp3"/>
    <property type="match status" value="1"/>
</dbReference>
<dbReference type="GO" id="GO:0046872">
    <property type="term" value="F:metal ion binding"/>
    <property type="evidence" value="ECO:0007669"/>
    <property type="project" value="UniProtKB-KW"/>
</dbReference>
<dbReference type="SFLD" id="SFLDS00029">
    <property type="entry name" value="Radical_SAM"/>
    <property type="match status" value="1"/>
</dbReference>
<evidence type="ECO:0000313" key="8">
    <source>
        <dbReference type="Proteomes" id="UP000553343"/>
    </source>
</evidence>
<dbReference type="GO" id="GO:0003824">
    <property type="term" value="F:catalytic activity"/>
    <property type="evidence" value="ECO:0007669"/>
    <property type="project" value="InterPro"/>
</dbReference>
<reference evidence="7 8" key="1">
    <citation type="submission" date="2020-06" db="EMBL/GenBank/DDBJ databases">
        <title>High-quality draft genome of sulfate reducer Desulfobacter latus type strain AcrS2 isolated from marine sediment.</title>
        <authorList>
            <person name="Hoppe M."/>
            <person name="Larsen C.K."/>
            <person name="Marshall I.P.G."/>
            <person name="Schramm A."/>
            <person name="Marietou A.G."/>
        </authorList>
    </citation>
    <scope>NUCLEOTIDE SEQUENCE [LARGE SCALE GENOMIC DNA]</scope>
    <source>
        <strain evidence="7 8">AcRS2</strain>
    </source>
</reference>
<protein>
    <submittedName>
        <fullName evidence="7">Radical SAM protein</fullName>
    </submittedName>
</protein>
<dbReference type="EMBL" id="JACADJ010000035">
    <property type="protein sequence ID" value="NWH05482.1"/>
    <property type="molecule type" value="Genomic_DNA"/>
</dbReference>
<dbReference type="InterPro" id="IPR051198">
    <property type="entry name" value="BchE-like"/>
</dbReference>
<dbReference type="GO" id="GO:0005829">
    <property type="term" value="C:cytosol"/>
    <property type="evidence" value="ECO:0007669"/>
    <property type="project" value="TreeGrafter"/>
</dbReference>
<evidence type="ECO:0000259" key="6">
    <source>
        <dbReference type="SMART" id="SM00729"/>
    </source>
</evidence>
<keyword evidence="4" id="KW-0408">Iron</keyword>
<dbReference type="RefSeq" id="WP_178366935.1">
    <property type="nucleotide sequence ID" value="NZ_JACADJ010000035.1"/>
</dbReference>
<evidence type="ECO:0000256" key="1">
    <source>
        <dbReference type="ARBA" id="ARBA00001966"/>
    </source>
</evidence>
<dbReference type="InterPro" id="IPR058240">
    <property type="entry name" value="rSAM_sf"/>
</dbReference>
<sequence>MLLIFPPVAKPCEPPAGIALLSSALKENGIDCKCIDANVDGLLWLINSVGKDKATDSWTRRALKNRAAILNDLGNPDLYTNVDRYHQRVYDLNHLVAVSVDRSRFRISLSDYSDNQLSSVDSTALLDSAASYRENPFFPYFEEKLRPVIESWNHAWIGISLCYLNQALVGFALAGWIRDNFPGKILVMGGGLISSWMSRPDFNNPFSSLIDHLVKGEGESPLLALLGKPGMEKKHYVPDYGFADNYDYIAPAKILPFRASIGCYWSKCRFCPEKAETRPYSTQRADRVLGDLDVMVENHNPGVVHFIDNAVTPAFLHALARQACAFKWYGFVRFEKDFADPQFCRALKQSGCEMLKLGLESGDQKVLDDMGKGTDLELASATLANLKAAGILTFVYLLFGTHYEDEAAAYRTLDYIKAHKSDIDYLNLSVFNLPKFSEDAKGLVTHEFYHGDLSLYLNFEHPGGWTRRNVKSFIDKEFKKQLGVGSRFRKNPAFFSSNHAMFFNNLDGPQTHIQ</sequence>
<dbReference type="InterPro" id="IPR023404">
    <property type="entry name" value="rSAM_horseshoe"/>
</dbReference>
<comment type="cofactor">
    <cofactor evidence="1">
        <name>[4Fe-4S] cluster</name>
        <dbReference type="ChEBI" id="CHEBI:49883"/>
    </cofactor>
</comment>